<dbReference type="EMBL" id="WIGO01000034">
    <property type="protein sequence ID" value="KAF6836138.1"/>
    <property type="molecule type" value="Genomic_DNA"/>
</dbReference>
<comment type="caution">
    <text evidence="1">The sequence shown here is derived from an EMBL/GenBank/DDBJ whole genome shotgun (WGS) entry which is preliminary data.</text>
</comment>
<sequence length="81" mass="8578">MSPRLLVAIRPRDVGRDKKQENQPLRVVKHSGWLRGLTTRGGSASNAASNALQAIGGASGFISSEVKSTSPEAEAHVPRCL</sequence>
<proteinExistence type="predicted"/>
<accession>A0A8H6KS83</accession>
<evidence type="ECO:0000313" key="2">
    <source>
        <dbReference type="Proteomes" id="UP000654918"/>
    </source>
</evidence>
<reference evidence="1" key="1">
    <citation type="journal article" date="2020" name="Phytopathology">
        <title>Genome Sequence Resources of Colletotrichum truncatum, C. plurivorum, C. musicola, and C. sojae: Four Species Pathogenic to Soybean (Glycine max).</title>
        <authorList>
            <person name="Rogerio F."/>
            <person name="Boufleur T.R."/>
            <person name="Ciampi-Guillardi M."/>
            <person name="Sukno S.A."/>
            <person name="Thon M.R."/>
            <person name="Massola Junior N.S."/>
            <person name="Baroncelli R."/>
        </authorList>
    </citation>
    <scope>NUCLEOTIDE SEQUENCE</scope>
    <source>
        <strain evidence="1">LFN00145</strain>
    </source>
</reference>
<organism evidence="1 2">
    <name type="scientific">Colletotrichum plurivorum</name>
    <dbReference type="NCBI Taxonomy" id="2175906"/>
    <lineage>
        <taxon>Eukaryota</taxon>
        <taxon>Fungi</taxon>
        <taxon>Dikarya</taxon>
        <taxon>Ascomycota</taxon>
        <taxon>Pezizomycotina</taxon>
        <taxon>Sordariomycetes</taxon>
        <taxon>Hypocreomycetidae</taxon>
        <taxon>Glomerellales</taxon>
        <taxon>Glomerellaceae</taxon>
        <taxon>Colletotrichum</taxon>
        <taxon>Colletotrichum orchidearum species complex</taxon>
    </lineage>
</organism>
<evidence type="ECO:0000313" key="1">
    <source>
        <dbReference type="EMBL" id="KAF6836138.1"/>
    </source>
</evidence>
<gene>
    <name evidence="1" type="ORF">CPLU01_03837</name>
</gene>
<dbReference type="Proteomes" id="UP000654918">
    <property type="component" value="Unassembled WGS sequence"/>
</dbReference>
<name>A0A8H6KS83_9PEZI</name>
<keyword evidence="2" id="KW-1185">Reference proteome</keyword>
<dbReference type="AlphaFoldDB" id="A0A8H6KS83"/>
<protein>
    <submittedName>
        <fullName evidence="1">Uncharacterized protein</fullName>
    </submittedName>
</protein>